<gene>
    <name evidence="2" type="ORF">GGQ88_002422</name>
</gene>
<dbReference type="Proteomes" id="UP000562395">
    <property type="component" value="Unassembled WGS sequence"/>
</dbReference>
<evidence type="ECO:0000313" key="2">
    <source>
        <dbReference type="EMBL" id="MBB3861150.1"/>
    </source>
</evidence>
<sequence length="190" mass="21282">MATLEPRIDEHIAKAGDFAKPILEHFRAIVHRVVPECEEAIKWGMPHFTLGGRNMAGMAAFKKHVSIFFHHDEEAGGTGKFRQIASLDAMPPDQEIEAKVRAAVERLAKPAVKAPKAAPKPVPEMPDAFASALDGADVRARFDAMPPGYRREYIEWVAEAKTDATRDKRIAQSVEWIGEGKHRNWKYQKC</sequence>
<name>A0A7W6A0R8_9SPHN</name>
<dbReference type="InterPro" id="IPR014922">
    <property type="entry name" value="YdhG-like"/>
</dbReference>
<reference evidence="2 3" key="1">
    <citation type="submission" date="2020-08" db="EMBL/GenBank/DDBJ databases">
        <title>Genomic Encyclopedia of Type Strains, Phase IV (KMG-IV): sequencing the most valuable type-strain genomes for metagenomic binning, comparative biology and taxonomic classification.</title>
        <authorList>
            <person name="Goeker M."/>
        </authorList>
    </citation>
    <scope>NUCLEOTIDE SEQUENCE [LARGE SCALE GENOMIC DNA]</scope>
    <source>
        <strain evidence="2 3">DSM 14552</strain>
    </source>
</reference>
<organism evidence="2 3">
    <name type="scientific">Novosphingobium hassiacum</name>
    <dbReference type="NCBI Taxonomy" id="173676"/>
    <lineage>
        <taxon>Bacteria</taxon>
        <taxon>Pseudomonadati</taxon>
        <taxon>Pseudomonadota</taxon>
        <taxon>Alphaproteobacteria</taxon>
        <taxon>Sphingomonadales</taxon>
        <taxon>Sphingomonadaceae</taxon>
        <taxon>Novosphingobium</taxon>
    </lineage>
</organism>
<feature type="domain" description="YdhG-like" evidence="1">
    <location>
        <begin position="20"/>
        <end position="72"/>
    </location>
</feature>
<dbReference type="SUPFAM" id="SSF159888">
    <property type="entry name" value="YdhG-like"/>
    <property type="match status" value="1"/>
</dbReference>
<dbReference type="RefSeq" id="WP_183613499.1">
    <property type="nucleotide sequence ID" value="NZ_JACICY010000005.1"/>
</dbReference>
<evidence type="ECO:0000313" key="3">
    <source>
        <dbReference type="Proteomes" id="UP000562395"/>
    </source>
</evidence>
<proteinExistence type="predicted"/>
<dbReference type="Gene3D" id="3.90.1150.200">
    <property type="match status" value="1"/>
</dbReference>
<evidence type="ECO:0000259" key="1">
    <source>
        <dbReference type="Pfam" id="PF08818"/>
    </source>
</evidence>
<keyword evidence="3" id="KW-1185">Reference proteome</keyword>
<accession>A0A7W6A0R8</accession>
<dbReference type="AlphaFoldDB" id="A0A7W6A0R8"/>
<protein>
    <submittedName>
        <fullName evidence="2">Uncharacterized protein YdeI (YjbR/CyaY-like superfamily)</fullName>
    </submittedName>
</protein>
<dbReference type="Pfam" id="PF08818">
    <property type="entry name" value="DUF1801"/>
    <property type="match status" value="1"/>
</dbReference>
<comment type="caution">
    <text evidence="2">The sequence shown here is derived from an EMBL/GenBank/DDBJ whole genome shotgun (WGS) entry which is preliminary data.</text>
</comment>
<dbReference type="Pfam" id="PF13376">
    <property type="entry name" value="OmdA"/>
    <property type="match status" value="1"/>
</dbReference>
<dbReference type="EMBL" id="JACICY010000005">
    <property type="protein sequence ID" value="MBB3861150.1"/>
    <property type="molecule type" value="Genomic_DNA"/>
</dbReference>